<dbReference type="Gene3D" id="3.40.50.720">
    <property type="entry name" value="NAD(P)-binding Rossmann-like Domain"/>
    <property type="match status" value="1"/>
</dbReference>
<dbReference type="SUPFAM" id="SSF51735">
    <property type="entry name" value="NAD(P)-binding Rossmann-fold domains"/>
    <property type="match status" value="1"/>
</dbReference>
<protein>
    <submittedName>
        <fullName evidence="11">Fatty acid synthase-like</fullName>
    </submittedName>
</protein>
<evidence type="ECO:0000256" key="1">
    <source>
        <dbReference type="ARBA" id="ARBA00022450"/>
    </source>
</evidence>
<dbReference type="OrthoDB" id="329835at2759"/>
<keyword evidence="10" id="KW-1185">Reference proteome</keyword>
<dbReference type="GO" id="GO:0006633">
    <property type="term" value="P:fatty acid biosynthetic process"/>
    <property type="evidence" value="ECO:0007669"/>
    <property type="project" value="UniProtKB-KW"/>
</dbReference>
<gene>
    <name evidence="11" type="primary">LOC111360207</name>
</gene>
<keyword evidence="3" id="KW-0276">Fatty acid metabolism</keyword>
<dbReference type="SUPFAM" id="SSF50129">
    <property type="entry name" value="GroES-like"/>
    <property type="match status" value="1"/>
</dbReference>
<dbReference type="RefSeq" id="XP_022831847.1">
    <property type="nucleotide sequence ID" value="XM_022976079.1"/>
</dbReference>
<evidence type="ECO:0000256" key="4">
    <source>
        <dbReference type="ARBA" id="ARBA00022857"/>
    </source>
</evidence>
<dbReference type="KEGG" id="sliu:111360207"/>
<dbReference type="InterPro" id="IPR011032">
    <property type="entry name" value="GroES-like_sf"/>
</dbReference>
<accession>A0A9J7ENN6</accession>
<dbReference type="InterPro" id="IPR036291">
    <property type="entry name" value="NAD(P)-bd_dom_sf"/>
</dbReference>
<keyword evidence="5" id="KW-0560">Oxidoreductase</keyword>
<dbReference type="CDD" id="cd05195">
    <property type="entry name" value="enoyl_red"/>
    <property type="match status" value="1"/>
</dbReference>
<dbReference type="PANTHER" id="PTHR43775">
    <property type="entry name" value="FATTY ACID SYNTHASE"/>
    <property type="match status" value="1"/>
</dbReference>
<dbReference type="SMART" id="SM00829">
    <property type="entry name" value="PKS_ER"/>
    <property type="match status" value="1"/>
</dbReference>
<evidence type="ECO:0000256" key="3">
    <source>
        <dbReference type="ARBA" id="ARBA00022832"/>
    </source>
</evidence>
<keyword evidence="7" id="KW-0275">Fatty acid biosynthesis</keyword>
<sequence length="924" mass="104002">MPVPTQTAFTAQTNWNHIEKWDCSAYQRVCSKKDDVTTDLFSRQRSMTLHTLKFVPHFQVDQQVSTSLQVYLQIVAENMNKNSIKVVGINNSHLNSSVFHEMKKIGSYLHGIKVLYEEFNESDLNSSINGIGRFLKNADLAIVRNLSTDENMCQLLHFTVQRNCFIVSEEDNLFGGRTRPKSLYHTVCAHTNAHTRLDLVRWRPTMEAMPTTAITVPQNLDLSLLSVARANIPSQHRLLIVCPHPAPHSLKRHIQNWRKDAERNNVYLLTVNKKEENNFFIDDLPDIDLAFTVFDHGNWGGEYYVPVQDNARVFSNVTLQSTQVGDVSSLEWVPASNSFETGIPVTVHYAGLTSTDYKKAAGAKSAKHKKENSYGMDFSGVTESGERVMGLVPHGAASSVVHARPELLWPVPAHWTLEDAATVPLAYAHALYCLGIKKSADLSPETTVFVHRGDGTFGQAAISIALGHGCRVYTTVTHRRNKYFLMKLFPELQADHIGSLRDRNFINTVLNDTKGNGCDIVLSCVKGDMRKTSILCCGMDDICLDFSQLHNPNEDNTCAVFNLKRTRSYSVIDFTSMLANDNTVEKKVLQQMLSEGIHKGYVRPSPRVSYAPHDVSRAVRQLAGGRRRACVLLKMQEPTLQTQLRLSCNPHRSQLIILSEERLGLELVDMLVARGARRLHIHTKTHTSATFQFKLRMLEKMGVEVQTSSDNLEHESDVVLLLTDAVSMGPVQSIYVVTNDDDKFEERVLAHLDTVSRTFCRNLRYFAFINIGKTVYGRETYSKRYQYKLPAKTISLPYAINDITVNDAMGALEAALCSDHTVIVAHEEELHYRNEVEKKVAELKYAPLTKSKSNATTLQEVRIRDGIQMHEEVKGLGTYFSFVDTDEVQQSSNIVTMSATFGGDYLCAEECDSSWTYICSICQP</sequence>
<keyword evidence="8" id="KW-0511">Multifunctional enzyme</keyword>
<evidence type="ECO:0000256" key="7">
    <source>
        <dbReference type="ARBA" id="ARBA00023160"/>
    </source>
</evidence>
<dbReference type="AlphaFoldDB" id="A0A9J7ENN6"/>
<dbReference type="Gene3D" id="3.90.180.10">
    <property type="entry name" value="Medium-chain alcohol dehydrogenases, catalytic domain"/>
    <property type="match status" value="1"/>
</dbReference>
<keyword evidence="6" id="KW-0443">Lipid metabolism</keyword>
<dbReference type="Proteomes" id="UP000301870">
    <property type="component" value="Chromosome 30"/>
</dbReference>
<evidence type="ECO:0000313" key="11">
    <source>
        <dbReference type="RefSeq" id="XP_022831847.1"/>
    </source>
</evidence>
<evidence type="ECO:0000256" key="5">
    <source>
        <dbReference type="ARBA" id="ARBA00023002"/>
    </source>
</evidence>
<evidence type="ECO:0000256" key="8">
    <source>
        <dbReference type="ARBA" id="ARBA00023268"/>
    </source>
</evidence>
<dbReference type="GO" id="GO:0004312">
    <property type="term" value="F:fatty acid synthase activity"/>
    <property type="evidence" value="ECO:0007669"/>
    <property type="project" value="TreeGrafter"/>
</dbReference>
<evidence type="ECO:0000256" key="2">
    <source>
        <dbReference type="ARBA" id="ARBA00022516"/>
    </source>
</evidence>
<evidence type="ECO:0000313" key="10">
    <source>
        <dbReference type="Proteomes" id="UP000301870"/>
    </source>
</evidence>
<reference evidence="11" key="1">
    <citation type="submission" date="2025-08" db="UniProtKB">
        <authorList>
            <consortium name="RefSeq"/>
        </authorList>
    </citation>
    <scope>IDENTIFICATION</scope>
    <source>
        <strain evidence="11">Ishihara</strain>
        <tissue evidence="11">Whole body</tissue>
    </source>
</reference>
<keyword evidence="2" id="KW-0444">Lipid biosynthesis</keyword>
<dbReference type="InterPro" id="IPR020843">
    <property type="entry name" value="ER"/>
</dbReference>
<dbReference type="InterPro" id="IPR050091">
    <property type="entry name" value="PKS_NRPS_Biosynth_Enz"/>
</dbReference>
<evidence type="ECO:0000259" key="9">
    <source>
        <dbReference type="SMART" id="SM00829"/>
    </source>
</evidence>
<dbReference type="GeneID" id="111360207"/>
<keyword evidence="1" id="KW-0596">Phosphopantetheine</keyword>
<dbReference type="PANTHER" id="PTHR43775:SF7">
    <property type="entry name" value="FATTY ACID SYNTHASE"/>
    <property type="match status" value="1"/>
</dbReference>
<organism evidence="10 11">
    <name type="scientific">Spodoptera litura</name>
    <name type="common">Asian cotton leafworm</name>
    <dbReference type="NCBI Taxonomy" id="69820"/>
    <lineage>
        <taxon>Eukaryota</taxon>
        <taxon>Metazoa</taxon>
        <taxon>Ecdysozoa</taxon>
        <taxon>Arthropoda</taxon>
        <taxon>Hexapoda</taxon>
        <taxon>Insecta</taxon>
        <taxon>Pterygota</taxon>
        <taxon>Neoptera</taxon>
        <taxon>Endopterygota</taxon>
        <taxon>Lepidoptera</taxon>
        <taxon>Glossata</taxon>
        <taxon>Ditrysia</taxon>
        <taxon>Noctuoidea</taxon>
        <taxon>Noctuidae</taxon>
        <taxon>Amphipyrinae</taxon>
        <taxon>Spodoptera</taxon>
    </lineage>
</organism>
<proteinExistence type="predicted"/>
<dbReference type="GO" id="GO:0016491">
    <property type="term" value="F:oxidoreductase activity"/>
    <property type="evidence" value="ECO:0007669"/>
    <property type="project" value="UniProtKB-KW"/>
</dbReference>
<feature type="domain" description="Enoyl reductase (ER)" evidence="9">
    <location>
        <begin position="325"/>
        <end position="633"/>
    </location>
</feature>
<evidence type="ECO:0000256" key="6">
    <source>
        <dbReference type="ARBA" id="ARBA00023098"/>
    </source>
</evidence>
<name>A0A9J7ENN6_SPOLT</name>
<keyword evidence="4" id="KW-0521">NADP</keyword>